<dbReference type="AlphaFoldDB" id="C4ZAG9"/>
<protein>
    <submittedName>
        <fullName evidence="1">Uncharacterized protein</fullName>
    </submittedName>
</protein>
<dbReference type="Proteomes" id="UP000001477">
    <property type="component" value="Chromosome"/>
</dbReference>
<accession>C4ZAG9</accession>
<dbReference type="KEGG" id="ere:EUBREC_0226"/>
<reference evidence="1 2" key="1">
    <citation type="journal article" date="2009" name="Proc. Natl. Acad. Sci. U.S.A.">
        <title>Characterizing a model human gut microbiota composed of members of its two dominant bacterial phyla.</title>
        <authorList>
            <person name="Mahowald M.A."/>
            <person name="Rey F.E."/>
            <person name="Seedorf H."/>
            <person name="Turnbaugh P.J."/>
            <person name="Fulton R.S."/>
            <person name="Wollam A."/>
            <person name="Shah N."/>
            <person name="Wang C."/>
            <person name="Magrini V."/>
            <person name="Wilson R.K."/>
            <person name="Cantarel B.L."/>
            <person name="Coutinho P.M."/>
            <person name="Henrissat B."/>
            <person name="Crock L.W."/>
            <person name="Russell A."/>
            <person name="Verberkmoes N.C."/>
            <person name="Hettich R.L."/>
            <person name="Gordon J.I."/>
        </authorList>
    </citation>
    <scope>NUCLEOTIDE SEQUENCE [LARGE SCALE GENOMIC DNA]</scope>
    <source>
        <strain evidence="2">ATCC 33656 / DSM 3377 / JCM 17463 / KCTC 5835 / LMG 30912 / VPI 0990</strain>
    </source>
</reference>
<gene>
    <name evidence="1" type="ordered locus">EUBREC_0226</name>
</gene>
<evidence type="ECO:0000313" key="2">
    <source>
        <dbReference type="Proteomes" id="UP000001477"/>
    </source>
</evidence>
<dbReference type="HOGENOM" id="CLU_2450197_0_0_9"/>
<name>C4ZAG9_AGARV</name>
<dbReference type="PaxDb" id="515619-EUBREC_0226"/>
<proteinExistence type="predicted"/>
<organism evidence="1 2">
    <name type="scientific">Agathobacter rectalis (strain ATCC 33656 / DSM 3377 / JCM 17463 / KCTC 5835 / VPI 0990)</name>
    <name type="common">Eubacterium rectale</name>
    <dbReference type="NCBI Taxonomy" id="515619"/>
    <lineage>
        <taxon>Bacteria</taxon>
        <taxon>Bacillati</taxon>
        <taxon>Bacillota</taxon>
        <taxon>Clostridia</taxon>
        <taxon>Lachnospirales</taxon>
        <taxon>Lachnospiraceae</taxon>
        <taxon>Agathobacter</taxon>
    </lineage>
</organism>
<dbReference type="EMBL" id="CP001107">
    <property type="protein sequence ID" value="ACR74030.1"/>
    <property type="molecule type" value="Genomic_DNA"/>
</dbReference>
<evidence type="ECO:0000313" key="1">
    <source>
        <dbReference type="EMBL" id="ACR74030.1"/>
    </source>
</evidence>
<sequence>MYLYFVIISSSNIFSSIKSAIRNFHHYSDPHAHSQNRTILVLYRCYAANFAHMCGGGSIRATLRTKKLPLTCKHDASAFLFSVVLNSYF</sequence>